<organism evidence="1 2">
    <name type="scientific">Candidatus Doudnabacteria bacterium RIFCSPLOWO2_02_FULL_48_13</name>
    <dbReference type="NCBI Taxonomy" id="1817845"/>
    <lineage>
        <taxon>Bacteria</taxon>
        <taxon>Candidatus Doudnaibacteriota</taxon>
    </lineage>
</organism>
<comment type="caution">
    <text evidence="1">The sequence shown here is derived from an EMBL/GenBank/DDBJ whole genome shotgun (WGS) entry which is preliminary data.</text>
</comment>
<name>A0A1F5Q9T3_9BACT</name>
<sequence>MGRKKLPIDLFILMTLPEEDRDEFYADPFCEFRTRPPGFSQRPSFCYHNQSNSWWVCVVFTAILDTERRGKEMIPRYTRERMGKIWDETQKCGDRGYTEIRRIVYQLANSDGQ</sequence>
<evidence type="ECO:0000313" key="2">
    <source>
        <dbReference type="Proteomes" id="UP000177235"/>
    </source>
</evidence>
<dbReference type="AlphaFoldDB" id="A0A1F5Q9T3"/>
<dbReference type="Proteomes" id="UP000177235">
    <property type="component" value="Unassembled WGS sequence"/>
</dbReference>
<protein>
    <submittedName>
        <fullName evidence="1">Uncharacterized protein</fullName>
    </submittedName>
</protein>
<accession>A0A1F5Q9T3</accession>
<reference evidence="1 2" key="1">
    <citation type="journal article" date="2016" name="Nat. Commun.">
        <title>Thousands of microbial genomes shed light on interconnected biogeochemical processes in an aquifer system.</title>
        <authorList>
            <person name="Anantharaman K."/>
            <person name="Brown C.T."/>
            <person name="Hug L.A."/>
            <person name="Sharon I."/>
            <person name="Castelle C.J."/>
            <person name="Probst A.J."/>
            <person name="Thomas B.C."/>
            <person name="Singh A."/>
            <person name="Wilkins M.J."/>
            <person name="Karaoz U."/>
            <person name="Brodie E.L."/>
            <person name="Williams K.H."/>
            <person name="Hubbard S.S."/>
            <person name="Banfield J.F."/>
        </authorList>
    </citation>
    <scope>NUCLEOTIDE SEQUENCE [LARGE SCALE GENOMIC DNA]</scope>
</reference>
<proteinExistence type="predicted"/>
<evidence type="ECO:0000313" key="1">
    <source>
        <dbReference type="EMBL" id="OGE98877.1"/>
    </source>
</evidence>
<gene>
    <name evidence="1" type="ORF">A3J05_03240</name>
</gene>
<dbReference type="EMBL" id="MFFF01000025">
    <property type="protein sequence ID" value="OGE98877.1"/>
    <property type="molecule type" value="Genomic_DNA"/>
</dbReference>